<dbReference type="GO" id="GO:0032446">
    <property type="term" value="P:protein modification by small protein conjugation"/>
    <property type="evidence" value="ECO:0007669"/>
    <property type="project" value="TreeGrafter"/>
</dbReference>
<dbReference type="Gene3D" id="3.30.1460.50">
    <property type="match status" value="1"/>
</dbReference>
<keyword evidence="5" id="KW-0653">Protein transport</keyword>
<dbReference type="GO" id="GO:0061651">
    <property type="term" value="F:Atg12 conjugating enzyme activity"/>
    <property type="evidence" value="ECO:0007669"/>
    <property type="project" value="TreeGrafter"/>
</dbReference>
<sequence length="213" mass="23945">MEQIHFEKAINDLSTSWLQLDRNNEAYPTDWQNVRLIKCQNGGHYLRITRNAPEQRGGEYQATRADDLAEDHILDIDDGDEESLPKFAASSSTTPVTYDIIYSHTYQVPVLYIHRRAASYQLLTELYAPASQVVGIMGGLTLVDHPEIGRPVYFIHPCRTQEAVRDVLGPKHLDGLEWLMVWFGVIGTAVGLSVPIEVAEAVSELGQGRERVK</sequence>
<dbReference type="EMBL" id="CP099427">
    <property type="protein sequence ID" value="USW57989.1"/>
    <property type="molecule type" value="Genomic_DNA"/>
</dbReference>
<keyword evidence="4" id="KW-0833">Ubl conjugation pathway</keyword>
<dbReference type="GO" id="GO:0000045">
    <property type="term" value="P:autophagosome assembly"/>
    <property type="evidence" value="ECO:0007669"/>
    <property type="project" value="TreeGrafter"/>
</dbReference>
<dbReference type="GO" id="GO:0005829">
    <property type="term" value="C:cytosol"/>
    <property type="evidence" value="ECO:0007669"/>
    <property type="project" value="TreeGrafter"/>
</dbReference>
<dbReference type="AlphaFoldDB" id="A0A9Q9EPS1"/>
<evidence type="ECO:0000256" key="3">
    <source>
        <dbReference type="ARBA" id="ARBA00022679"/>
    </source>
</evidence>
<keyword evidence="9" id="KW-1185">Reference proteome</keyword>
<dbReference type="PANTHER" id="PTHR14957:SF1">
    <property type="entry name" value="UBIQUITIN-LIKE-CONJUGATING ENZYME ATG10"/>
    <property type="match status" value="1"/>
</dbReference>
<accession>A0A9Q9EPS1</accession>
<evidence type="ECO:0000256" key="7">
    <source>
        <dbReference type="ARBA" id="ARBA00029833"/>
    </source>
</evidence>
<evidence type="ECO:0000256" key="6">
    <source>
        <dbReference type="ARBA" id="ARBA00023006"/>
    </source>
</evidence>
<comment type="similarity">
    <text evidence="1">Belongs to the ATG10 family.</text>
</comment>
<keyword evidence="6" id="KW-0072">Autophagy</keyword>
<dbReference type="PANTHER" id="PTHR14957">
    <property type="entry name" value="UBIQUITIN-LIKE-CONJUGATING ENZYME ATG10"/>
    <property type="match status" value="1"/>
</dbReference>
<evidence type="ECO:0000313" key="9">
    <source>
        <dbReference type="Proteomes" id="UP001056384"/>
    </source>
</evidence>
<dbReference type="Pfam" id="PF03987">
    <property type="entry name" value="Autophagy_act_C"/>
    <property type="match status" value="1"/>
</dbReference>
<evidence type="ECO:0000256" key="5">
    <source>
        <dbReference type="ARBA" id="ARBA00022927"/>
    </source>
</evidence>
<evidence type="ECO:0000313" key="8">
    <source>
        <dbReference type="EMBL" id="USW57989.1"/>
    </source>
</evidence>
<protein>
    <recommendedName>
        <fullName evidence="2">Ubiquitin-like-conjugating enzyme ATG10</fullName>
    </recommendedName>
    <alternativeName>
        <fullName evidence="7">Autophagy-related protein 10</fullName>
    </alternativeName>
</protein>
<dbReference type="GO" id="GO:0015031">
    <property type="term" value="P:protein transport"/>
    <property type="evidence" value="ECO:0007669"/>
    <property type="project" value="UniProtKB-KW"/>
</dbReference>
<organism evidence="8 9">
    <name type="scientific">Septoria linicola</name>
    <dbReference type="NCBI Taxonomy" id="215465"/>
    <lineage>
        <taxon>Eukaryota</taxon>
        <taxon>Fungi</taxon>
        <taxon>Dikarya</taxon>
        <taxon>Ascomycota</taxon>
        <taxon>Pezizomycotina</taxon>
        <taxon>Dothideomycetes</taxon>
        <taxon>Dothideomycetidae</taxon>
        <taxon>Mycosphaerellales</taxon>
        <taxon>Mycosphaerellaceae</taxon>
        <taxon>Septoria</taxon>
    </lineage>
</organism>
<gene>
    <name evidence="8" type="ORF">Slin15195_G113080</name>
</gene>
<keyword evidence="3" id="KW-0808">Transferase</keyword>
<name>A0A9Q9EPS1_9PEZI</name>
<reference evidence="8" key="1">
    <citation type="submission" date="2022-06" db="EMBL/GenBank/DDBJ databases">
        <title>Complete genome sequences of two strains of the flax pathogen Septoria linicola.</title>
        <authorList>
            <person name="Lapalu N."/>
            <person name="Simon A."/>
            <person name="Demenou B."/>
            <person name="Paumier D."/>
            <person name="Guillot M.-P."/>
            <person name="Gout L."/>
            <person name="Valade R."/>
        </authorList>
    </citation>
    <scope>NUCLEOTIDE SEQUENCE</scope>
    <source>
        <strain evidence="8">SE15195</strain>
    </source>
</reference>
<proteinExistence type="inferred from homology"/>
<evidence type="ECO:0000256" key="1">
    <source>
        <dbReference type="ARBA" id="ARBA00005696"/>
    </source>
</evidence>
<keyword evidence="5" id="KW-0813">Transport</keyword>
<dbReference type="InterPro" id="IPR007135">
    <property type="entry name" value="Atg3/Atg10"/>
</dbReference>
<evidence type="ECO:0000256" key="2">
    <source>
        <dbReference type="ARBA" id="ARBA00021099"/>
    </source>
</evidence>
<dbReference type="GO" id="GO:0000422">
    <property type="term" value="P:autophagy of mitochondrion"/>
    <property type="evidence" value="ECO:0007669"/>
    <property type="project" value="TreeGrafter"/>
</dbReference>
<dbReference type="Proteomes" id="UP001056384">
    <property type="component" value="Chromosome 10"/>
</dbReference>
<evidence type="ECO:0000256" key="4">
    <source>
        <dbReference type="ARBA" id="ARBA00022786"/>
    </source>
</evidence>